<keyword evidence="2" id="KW-1185">Reference proteome</keyword>
<evidence type="ECO:0000313" key="1">
    <source>
        <dbReference type="EMBL" id="KAJ9150839.1"/>
    </source>
</evidence>
<sequence>MTDRIRFINFPPSDVEILRDHVQRAWQKGIQDFRTYGQAKEIKLNGNPWRSDFSGSDGARRLVRKLLEALYDMGWVLQAAIDLSKKESDKDSLIFRYQSPPPPPCEWLSISFDRSDRLRISDPPSSDLAATVVSAFGQTVSKDERKPGYFEIKFHGYPWYPSGEETVKTRMMVVRLLEVLESFGYTLYASIDQTNGPEGEESDVLVVHKQKNWVPGMPIWHR</sequence>
<dbReference type="PANTHER" id="PTHR38696:SF1">
    <property type="entry name" value="MEDIATOR OF RNA POLYMERASE II TRANSCRIPTION SUBUNIT 13"/>
    <property type="match status" value="1"/>
</dbReference>
<accession>A0AA38VLX1</accession>
<evidence type="ECO:0000313" key="2">
    <source>
        <dbReference type="Proteomes" id="UP001174694"/>
    </source>
</evidence>
<reference evidence="1" key="1">
    <citation type="submission" date="2022-07" db="EMBL/GenBank/DDBJ databases">
        <title>Fungi with potential for degradation of polypropylene.</title>
        <authorList>
            <person name="Gostincar C."/>
        </authorList>
    </citation>
    <scope>NUCLEOTIDE SEQUENCE</scope>
    <source>
        <strain evidence="1">EXF-13308</strain>
    </source>
</reference>
<protein>
    <submittedName>
        <fullName evidence="1">Uncharacterized protein</fullName>
    </submittedName>
</protein>
<proteinExistence type="predicted"/>
<dbReference type="PANTHER" id="PTHR38696">
    <property type="entry name" value="MEDIATOR OF RNA POLYMERASE II TRANSCRIPTION SUBUNIT 13"/>
    <property type="match status" value="1"/>
</dbReference>
<dbReference type="AlphaFoldDB" id="A0AA38VLX1"/>
<gene>
    <name evidence="1" type="ORF">NKR23_g3352</name>
</gene>
<name>A0AA38VLX1_9PEZI</name>
<comment type="caution">
    <text evidence="1">The sequence shown here is derived from an EMBL/GenBank/DDBJ whole genome shotgun (WGS) entry which is preliminary data.</text>
</comment>
<dbReference type="EMBL" id="JANBVO010000007">
    <property type="protein sequence ID" value="KAJ9150839.1"/>
    <property type="molecule type" value="Genomic_DNA"/>
</dbReference>
<organism evidence="1 2">
    <name type="scientific">Pleurostoma richardsiae</name>
    <dbReference type="NCBI Taxonomy" id="41990"/>
    <lineage>
        <taxon>Eukaryota</taxon>
        <taxon>Fungi</taxon>
        <taxon>Dikarya</taxon>
        <taxon>Ascomycota</taxon>
        <taxon>Pezizomycotina</taxon>
        <taxon>Sordariomycetes</taxon>
        <taxon>Sordariomycetidae</taxon>
        <taxon>Calosphaeriales</taxon>
        <taxon>Pleurostomataceae</taxon>
        <taxon>Pleurostoma</taxon>
    </lineage>
</organism>
<dbReference type="Proteomes" id="UP001174694">
    <property type="component" value="Unassembled WGS sequence"/>
</dbReference>